<keyword evidence="6" id="KW-1185">Reference proteome</keyword>
<protein>
    <submittedName>
        <fullName evidence="5">Sugar ABC transporter substrate-binding protein</fullName>
    </submittedName>
</protein>
<organism evidence="5 6">
    <name type="scientific">Nocardiopsis sediminis</name>
    <dbReference type="NCBI Taxonomy" id="1778267"/>
    <lineage>
        <taxon>Bacteria</taxon>
        <taxon>Bacillati</taxon>
        <taxon>Actinomycetota</taxon>
        <taxon>Actinomycetes</taxon>
        <taxon>Streptosporangiales</taxon>
        <taxon>Nocardiopsidaceae</taxon>
        <taxon>Nocardiopsis</taxon>
    </lineage>
</organism>
<evidence type="ECO:0000313" key="6">
    <source>
        <dbReference type="Proteomes" id="UP001595847"/>
    </source>
</evidence>
<dbReference type="PANTHER" id="PTHR30061">
    <property type="entry name" value="MALTOSE-BINDING PERIPLASMIC PROTEIN"/>
    <property type="match status" value="1"/>
</dbReference>
<evidence type="ECO:0000256" key="3">
    <source>
        <dbReference type="ARBA" id="ARBA00022729"/>
    </source>
</evidence>
<gene>
    <name evidence="5" type="ORF">ACFOVU_24845</name>
</gene>
<comment type="caution">
    <text evidence="5">The sequence shown here is derived from an EMBL/GenBank/DDBJ whole genome shotgun (WGS) entry which is preliminary data.</text>
</comment>
<accession>A0ABV8FST1</accession>
<feature type="signal peptide" evidence="4">
    <location>
        <begin position="1"/>
        <end position="27"/>
    </location>
</feature>
<reference evidence="6" key="1">
    <citation type="journal article" date="2019" name="Int. J. Syst. Evol. Microbiol.">
        <title>The Global Catalogue of Microorganisms (GCM) 10K type strain sequencing project: providing services to taxonomists for standard genome sequencing and annotation.</title>
        <authorList>
            <consortium name="The Broad Institute Genomics Platform"/>
            <consortium name="The Broad Institute Genome Sequencing Center for Infectious Disease"/>
            <person name="Wu L."/>
            <person name="Ma J."/>
        </authorList>
    </citation>
    <scope>NUCLEOTIDE SEQUENCE [LARGE SCALE GENOMIC DNA]</scope>
    <source>
        <strain evidence="6">TBRC 1826</strain>
    </source>
</reference>
<name>A0ABV8FST1_9ACTN</name>
<evidence type="ECO:0000313" key="5">
    <source>
        <dbReference type="EMBL" id="MFC3999170.1"/>
    </source>
</evidence>
<dbReference type="CDD" id="cd14747">
    <property type="entry name" value="PBP2_MalE"/>
    <property type="match status" value="1"/>
</dbReference>
<keyword evidence="2" id="KW-0813">Transport</keyword>
<dbReference type="InterPro" id="IPR006059">
    <property type="entry name" value="SBP"/>
</dbReference>
<sequence>MARTQPLPVAALVATLTLVATSCGSGAGEGDALEVWIMEGTNPDATAYFDDIGEQFTQETGVDVNVEFVPWADAHERFVTAMAGGTAPDVAEVGTTWTPEFADAGGLVDLTERVGDTEAYAAGLAEAGTVDGALYGLPWYAGVRSILYRTDVFEELGLEPPTTWEELRDAAVTISEERDDLIAFPVAGDAEYSVLPFVWGAGGEIAEQGADGTWTSGLDSAEAREGISFYTDLALEDDVSSTGATTWKETNLQEEFIAGNVAMTIAGSWTPKAILEEAPDLEGNIAAVPIPGPDGGYSPSFLGGSHLAVFTGTPDEDLAWSYLETLTSTENAARWSEETTYFPGRQEQIQPYTESDDPLVQPFAVQMSEAGKGVPASQNYGRVQGEMVVQTMVQAILNERASVDDATTTAAEDIESILNEDT</sequence>
<proteinExistence type="inferred from homology"/>
<dbReference type="PANTHER" id="PTHR30061:SF50">
    <property type="entry name" value="MALTOSE_MALTODEXTRIN-BINDING PERIPLASMIC PROTEIN"/>
    <property type="match status" value="1"/>
</dbReference>
<dbReference type="RefSeq" id="WP_378537445.1">
    <property type="nucleotide sequence ID" value="NZ_JBHSBH010000015.1"/>
</dbReference>
<keyword evidence="3 4" id="KW-0732">Signal</keyword>
<dbReference type="Gene3D" id="3.40.190.10">
    <property type="entry name" value="Periplasmic binding protein-like II"/>
    <property type="match status" value="2"/>
</dbReference>
<dbReference type="Proteomes" id="UP001595847">
    <property type="component" value="Unassembled WGS sequence"/>
</dbReference>
<feature type="chain" id="PRO_5047539153" evidence="4">
    <location>
        <begin position="28"/>
        <end position="422"/>
    </location>
</feature>
<comment type="similarity">
    <text evidence="1">Belongs to the bacterial solute-binding protein 1 family.</text>
</comment>
<evidence type="ECO:0000256" key="1">
    <source>
        <dbReference type="ARBA" id="ARBA00008520"/>
    </source>
</evidence>
<dbReference type="PROSITE" id="PS51257">
    <property type="entry name" value="PROKAR_LIPOPROTEIN"/>
    <property type="match status" value="1"/>
</dbReference>
<dbReference type="SUPFAM" id="SSF53850">
    <property type="entry name" value="Periplasmic binding protein-like II"/>
    <property type="match status" value="1"/>
</dbReference>
<evidence type="ECO:0000256" key="4">
    <source>
        <dbReference type="SAM" id="SignalP"/>
    </source>
</evidence>
<evidence type="ECO:0000256" key="2">
    <source>
        <dbReference type="ARBA" id="ARBA00022448"/>
    </source>
</evidence>
<dbReference type="Pfam" id="PF01547">
    <property type="entry name" value="SBP_bac_1"/>
    <property type="match status" value="1"/>
</dbReference>
<dbReference type="EMBL" id="JBHSBH010000015">
    <property type="protein sequence ID" value="MFC3999170.1"/>
    <property type="molecule type" value="Genomic_DNA"/>
</dbReference>